<feature type="transmembrane region" description="Helical" evidence="2">
    <location>
        <begin position="12"/>
        <end position="34"/>
    </location>
</feature>
<feature type="region of interest" description="Disordered" evidence="1">
    <location>
        <begin position="150"/>
        <end position="238"/>
    </location>
</feature>
<feature type="compositionally biased region" description="Basic and acidic residues" evidence="1">
    <location>
        <begin position="275"/>
        <end position="293"/>
    </location>
</feature>
<dbReference type="Pfam" id="PF12400">
    <property type="entry name" value="STIMATE"/>
    <property type="match status" value="1"/>
</dbReference>
<organism evidence="3 4">
    <name type="scientific">Plasmodium fragile</name>
    <dbReference type="NCBI Taxonomy" id="5857"/>
    <lineage>
        <taxon>Eukaryota</taxon>
        <taxon>Sar</taxon>
        <taxon>Alveolata</taxon>
        <taxon>Apicomplexa</taxon>
        <taxon>Aconoidasida</taxon>
        <taxon>Haemosporida</taxon>
        <taxon>Plasmodiidae</taxon>
        <taxon>Plasmodium</taxon>
        <taxon>Plasmodium (Plasmodium)</taxon>
    </lineage>
</organism>
<name>A0A0D9QF15_PLAFR</name>
<dbReference type="PANTHER" id="PTHR31735:SF1">
    <property type="entry name" value="VACUOLAR MEMBRANE PROTEIN YPL162C"/>
    <property type="match status" value="1"/>
</dbReference>
<keyword evidence="2" id="KW-0812">Transmembrane</keyword>
<protein>
    <submittedName>
        <fullName evidence="3">Uncharacterized protein</fullName>
    </submittedName>
</protein>
<feature type="transmembrane region" description="Helical" evidence="2">
    <location>
        <begin position="46"/>
        <end position="70"/>
    </location>
</feature>
<sequence>MSEQCVLIPGEFGVFVQVFIGCVSVSILITKFLFEKPRRTFIKFLTDVIVIICGSVTLHITNIFSCMFIFRYHLLSYLYKIEMDECSIYFIQIILDASLGLYVEYKLFAFFKLLKFKKEYLHNNSMSSIYKPTDALSHYSSFVNFANSNDEHKGKNDKTEDTSRTTKKGHTGPSSTTSNVKSAMPKKDNVHTLSSNETTGISCPNETPKNGSNNLDMTKDSNTGTTENALHNVDGGKNVEKHLAPKAGATTGEVKIQGTNKTKGKNEIGSMNETTPKKAHTEEANKHEKRGEHANLNPVTDVQKEQSTYDDCSQYKQYKKYYNNNCEDYKNELKLLTKETPNDDVCIQLNEGSDHDKENKPTYDKEHSEIYKKIDDNYMDMDLFQNIFIWVSVVLTAKFISLLFFFFLSPMFNVLVVGTIAHISNMRYRLLVVMIIVPFFFNFIMYFYMDSIVKTKYTSTSASTDKI</sequence>
<dbReference type="OrthoDB" id="431202at2759"/>
<dbReference type="AlphaFoldDB" id="A0A0D9QF15"/>
<evidence type="ECO:0000313" key="4">
    <source>
        <dbReference type="Proteomes" id="UP000054561"/>
    </source>
</evidence>
<feature type="transmembrane region" description="Helical" evidence="2">
    <location>
        <begin position="428"/>
        <end position="449"/>
    </location>
</feature>
<keyword evidence="2" id="KW-1133">Transmembrane helix</keyword>
<gene>
    <name evidence="3" type="ORF">AK88_04961</name>
</gene>
<evidence type="ECO:0000256" key="1">
    <source>
        <dbReference type="SAM" id="MobiDB-lite"/>
    </source>
</evidence>
<keyword evidence="2" id="KW-0472">Membrane</keyword>
<dbReference type="VEuPathDB" id="PlasmoDB:AK88_04961"/>
<dbReference type="EMBL" id="KQ001727">
    <property type="protein sequence ID" value="KJP85422.1"/>
    <property type="molecule type" value="Genomic_DNA"/>
</dbReference>
<dbReference type="OMA" id="YMDSIVK"/>
<evidence type="ECO:0000256" key="2">
    <source>
        <dbReference type="SAM" id="Phobius"/>
    </source>
</evidence>
<feature type="compositionally biased region" description="Basic and acidic residues" evidence="1">
    <location>
        <begin position="150"/>
        <end position="164"/>
    </location>
</feature>
<accession>A0A0D9QF15</accession>
<feature type="compositionally biased region" description="Polar residues" evidence="1">
    <location>
        <begin position="191"/>
        <end position="229"/>
    </location>
</feature>
<reference evidence="3 4" key="1">
    <citation type="submission" date="2014-03" db="EMBL/GenBank/DDBJ databases">
        <title>The Genome Sequence of Plasmodium fragile nilgiri.</title>
        <authorList>
            <consortium name="The Broad Institute Genomics Platform"/>
            <consortium name="The Broad Institute Genome Sequencing Center for Infectious Disease"/>
            <person name="Neafsey D."/>
            <person name="Duraisingh M."/>
            <person name="Young S.K."/>
            <person name="Zeng Q."/>
            <person name="Gargeya S."/>
            <person name="Abouelleil A."/>
            <person name="Alvarado L."/>
            <person name="Chapman S.B."/>
            <person name="Gainer-Dewar J."/>
            <person name="Goldberg J."/>
            <person name="Griggs A."/>
            <person name="Gujja S."/>
            <person name="Hansen M."/>
            <person name="Howarth C."/>
            <person name="Imamovic A."/>
            <person name="Larimer J."/>
            <person name="Pearson M."/>
            <person name="Poon T.W."/>
            <person name="Priest M."/>
            <person name="Roberts A."/>
            <person name="Saif S."/>
            <person name="Shea T."/>
            <person name="Sykes S."/>
            <person name="Wortman J."/>
            <person name="Nusbaum C."/>
            <person name="Birren B."/>
        </authorList>
    </citation>
    <scope>NUCLEOTIDE SEQUENCE [LARGE SCALE GENOMIC DNA]</scope>
    <source>
        <strain evidence="4">nilgiri</strain>
    </source>
</reference>
<feature type="region of interest" description="Disordered" evidence="1">
    <location>
        <begin position="260"/>
        <end position="295"/>
    </location>
</feature>
<feature type="transmembrane region" description="Helical" evidence="2">
    <location>
        <begin position="387"/>
        <end position="408"/>
    </location>
</feature>
<keyword evidence="4" id="KW-1185">Reference proteome</keyword>
<feature type="compositionally biased region" description="Polar residues" evidence="1">
    <location>
        <begin position="172"/>
        <end position="181"/>
    </location>
</feature>
<dbReference type="InterPro" id="IPR022127">
    <property type="entry name" value="STIMATE/YPL162C"/>
</dbReference>
<dbReference type="Proteomes" id="UP000054561">
    <property type="component" value="Unassembled WGS sequence"/>
</dbReference>
<dbReference type="RefSeq" id="XP_012337988.1">
    <property type="nucleotide sequence ID" value="XM_012482565.1"/>
</dbReference>
<dbReference type="GeneID" id="24270275"/>
<dbReference type="GO" id="GO:0016020">
    <property type="term" value="C:membrane"/>
    <property type="evidence" value="ECO:0007669"/>
    <property type="project" value="TreeGrafter"/>
</dbReference>
<evidence type="ECO:0000313" key="3">
    <source>
        <dbReference type="EMBL" id="KJP85422.1"/>
    </source>
</evidence>
<proteinExistence type="predicted"/>
<dbReference type="PANTHER" id="PTHR31735">
    <property type="entry name" value="VACUOLAR MEMBRANE PROTEIN YPL162C"/>
    <property type="match status" value="1"/>
</dbReference>